<dbReference type="EMBL" id="JAHQIW010004686">
    <property type="protein sequence ID" value="KAJ1363380.1"/>
    <property type="molecule type" value="Genomic_DNA"/>
</dbReference>
<sequence>MSPTGNSVRSVAGCCAWQWYVAPSNNGALAARDVWIEGADSDIKPIYSVGDVGAGWFRHIEEKRRKLWCLGPLKRRWAYLWEMVKRSPGDMEAKLQYEEICPGCQTCHPPVLFEPPTWRWWHILTGSPRYLEDGAKKDYSNIVNENCGQIREVDLKGTDLISRTVNKRILLVYGLEWVTRMLDVMGSLLTKHRVYSSLYVSSDLVDEKLDAKKINVKSTDRQIEMYLPNAFRVDIDSL</sequence>
<dbReference type="AlphaFoldDB" id="A0AAD5MRF7"/>
<evidence type="ECO:0000313" key="2">
    <source>
        <dbReference type="Proteomes" id="UP001196413"/>
    </source>
</evidence>
<gene>
    <name evidence="1" type="ORF">KIN20_023230</name>
</gene>
<keyword evidence="2" id="KW-1185">Reference proteome</keyword>
<accession>A0AAD5MRF7</accession>
<reference evidence="1" key="1">
    <citation type="submission" date="2021-06" db="EMBL/GenBank/DDBJ databases">
        <title>Parelaphostrongylus tenuis whole genome reference sequence.</title>
        <authorList>
            <person name="Garwood T.J."/>
            <person name="Larsen P.A."/>
            <person name="Fountain-Jones N.M."/>
            <person name="Garbe J.R."/>
            <person name="Macchietto M.G."/>
            <person name="Kania S.A."/>
            <person name="Gerhold R.W."/>
            <person name="Richards J.E."/>
            <person name="Wolf T.M."/>
        </authorList>
    </citation>
    <scope>NUCLEOTIDE SEQUENCE</scope>
    <source>
        <strain evidence="1">MNPRO001-30</strain>
        <tissue evidence="1">Meninges</tissue>
    </source>
</reference>
<evidence type="ECO:0000313" key="1">
    <source>
        <dbReference type="EMBL" id="KAJ1363380.1"/>
    </source>
</evidence>
<comment type="caution">
    <text evidence="1">The sequence shown here is derived from an EMBL/GenBank/DDBJ whole genome shotgun (WGS) entry which is preliminary data.</text>
</comment>
<proteinExistence type="predicted"/>
<name>A0AAD5MRF7_PARTN</name>
<protein>
    <submittedName>
        <fullName evidence="1">Uncharacterized protein</fullName>
    </submittedName>
</protein>
<organism evidence="1 2">
    <name type="scientific">Parelaphostrongylus tenuis</name>
    <name type="common">Meningeal worm</name>
    <dbReference type="NCBI Taxonomy" id="148309"/>
    <lineage>
        <taxon>Eukaryota</taxon>
        <taxon>Metazoa</taxon>
        <taxon>Ecdysozoa</taxon>
        <taxon>Nematoda</taxon>
        <taxon>Chromadorea</taxon>
        <taxon>Rhabditida</taxon>
        <taxon>Rhabditina</taxon>
        <taxon>Rhabditomorpha</taxon>
        <taxon>Strongyloidea</taxon>
        <taxon>Metastrongylidae</taxon>
        <taxon>Parelaphostrongylus</taxon>
    </lineage>
</organism>
<dbReference type="Proteomes" id="UP001196413">
    <property type="component" value="Unassembled WGS sequence"/>
</dbReference>